<accession>A0A0D2I910</accession>
<dbReference type="EMBL" id="KN847485">
    <property type="protein sequence ID" value="KIW99745.1"/>
    <property type="molecule type" value="Genomic_DNA"/>
</dbReference>
<gene>
    <name evidence="1" type="ORF">Z518_11158</name>
</gene>
<dbReference type="RefSeq" id="XP_013266882.1">
    <property type="nucleotide sequence ID" value="XM_013411428.1"/>
</dbReference>
<evidence type="ECO:0000313" key="2">
    <source>
        <dbReference type="Proteomes" id="UP000053617"/>
    </source>
</evidence>
<dbReference type="HOGENOM" id="CLU_2147252_0_0_1"/>
<dbReference type="AlphaFoldDB" id="A0A0D2I910"/>
<evidence type="ECO:0000313" key="1">
    <source>
        <dbReference type="EMBL" id="KIW99745.1"/>
    </source>
</evidence>
<dbReference type="VEuPathDB" id="FungiDB:Z518_11158"/>
<sequence>MERALGKVSQQPLYSQGPEPICSQMLTRAATSSRKFASSTDALGKSVQQVTAPELTADVEISNPNIIEGLCAPTYTAFEVNAAEVQDTSWLENTLFGTDMNFDCSINEWFDA</sequence>
<dbReference type="Proteomes" id="UP000053617">
    <property type="component" value="Unassembled WGS sequence"/>
</dbReference>
<keyword evidence="2" id="KW-1185">Reference proteome</keyword>
<dbReference type="GeneID" id="25299229"/>
<name>A0A0D2I910_9EURO</name>
<organism evidence="1 2">
    <name type="scientific">Rhinocladiella mackenziei CBS 650.93</name>
    <dbReference type="NCBI Taxonomy" id="1442369"/>
    <lineage>
        <taxon>Eukaryota</taxon>
        <taxon>Fungi</taxon>
        <taxon>Dikarya</taxon>
        <taxon>Ascomycota</taxon>
        <taxon>Pezizomycotina</taxon>
        <taxon>Eurotiomycetes</taxon>
        <taxon>Chaetothyriomycetidae</taxon>
        <taxon>Chaetothyriales</taxon>
        <taxon>Herpotrichiellaceae</taxon>
        <taxon>Rhinocladiella</taxon>
    </lineage>
</organism>
<reference evidence="1 2" key="1">
    <citation type="submission" date="2015-01" db="EMBL/GenBank/DDBJ databases">
        <title>The Genome Sequence of Rhinocladiella mackenzie CBS 650.93.</title>
        <authorList>
            <consortium name="The Broad Institute Genomics Platform"/>
            <person name="Cuomo C."/>
            <person name="de Hoog S."/>
            <person name="Gorbushina A."/>
            <person name="Stielow B."/>
            <person name="Teixiera M."/>
            <person name="Abouelleil A."/>
            <person name="Chapman S.B."/>
            <person name="Priest M."/>
            <person name="Young S.K."/>
            <person name="Wortman J."/>
            <person name="Nusbaum C."/>
            <person name="Birren B."/>
        </authorList>
    </citation>
    <scope>NUCLEOTIDE SEQUENCE [LARGE SCALE GENOMIC DNA]</scope>
    <source>
        <strain evidence="1 2">CBS 650.93</strain>
    </source>
</reference>
<protein>
    <submittedName>
        <fullName evidence="1">Uncharacterized protein</fullName>
    </submittedName>
</protein>
<proteinExistence type="predicted"/>